<name>A0A6N2TQK2_9FIRM</name>
<organism evidence="3">
    <name type="scientific">[Clostridium] nexile</name>
    <dbReference type="NCBI Taxonomy" id="29361"/>
    <lineage>
        <taxon>Bacteria</taxon>
        <taxon>Bacillati</taxon>
        <taxon>Bacillota</taxon>
        <taxon>Clostridia</taxon>
        <taxon>Lachnospirales</taxon>
        <taxon>Lachnospiraceae</taxon>
        <taxon>Tyzzerella</taxon>
    </lineage>
</organism>
<dbReference type="PANTHER" id="PTHR38041:SF1">
    <property type="entry name" value="CHORISMATE MUTASE"/>
    <property type="match status" value="1"/>
</dbReference>
<protein>
    <recommendedName>
        <fullName evidence="2">Chorismate mutase domain-containing protein</fullName>
    </recommendedName>
</protein>
<dbReference type="InterPro" id="IPR051331">
    <property type="entry name" value="Chorismate_mutase-related"/>
</dbReference>
<dbReference type="SMART" id="SM00830">
    <property type="entry name" value="CM_2"/>
    <property type="match status" value="1"/>
</dbReference>
<accession>A0A6N2TQK2</accession>
<proteinExistence type="predicted"/>
<dbReference type="InterPro" id="IPR036263">
    <property type="entry name" value="Chorismate_II_sf"/>
</dbReference>
<dbReference type="PROSITE" id="PS51168">
    <property type="entry name" value="CHORISMATE_MUT_2"/>
    <property type="match status" value="1"/>
</dbReference>
<dbReference type="EMBL" id="CACRTG010000012">
    <property type="protein sequence ID" value="VYT06992.1"/>
    <property type="molecule type" value="Genomic_DNA"/>
</dbReference>
<evidence type="ECO:0000256" key="1">
    <source>
        <dbReference type="ARBA" id="ARBA00023235"/>
    </source>
</evidence>
<dbReference type="Pfam" id="PF01817">
    <property type="entry name" value="CM_2"/>
    <property type="match status" value="1"/>
</dbReference>
<feature type="domain" description="Chorismate mutase" evidence="2">
    <location>
        <begin position="1"/>
        <end position="85"/>
    </location>
</feature>
<dbReference type="SUPFAM" id="SSF48600">
    <property type="entry name" value="Chorismate mutase II"/>
    <property type="match status" value="1"/>
</dbReference>
<dbReference type="GO" id="GO:0009697">
    <property type="term" value="P:salicylic acid biosynthetic process"/>
    <property type="evidence" value="ECO:0007669"/>
    <property type="project" value="TreeGrafter"/>
</dbReference>
<dbReference type="InterPro" id="IPR002701">
    <property type="entry name" value="CM_II_prokaryot"/>
</dbReference>
<evidence type="ECO:0000313" key="3">
    <source>
        <dbReference type="EMBL" id="VYT06992.1"/>
    </source>
</evidence>
<keyword evidence="1" id="KW-0413">Isomerase</keyword>
<gene>
    <name evidence="3" type="ORF">CNLFYP112_00447</name>
</gene>
<reference evidence="3" key="1">
    <citation type="submission" date="2019-11" db="EMBL/GenBank/DDBJ databases">
        <authorList>
            <person name="Feng L."/>
        </authorList>
    </citation>
    <scope>NUCLEOTIDE SEQUENCE</scope>
    <source>
        <strain evidence="3">CnexileLFYP112</strain>
    </source>
</reference>
<dbReference type="GO" id="GO:0004106">
    <property type="term" value="F:chorismate mutase activity"/>
    <property type="evidence" value="ECO:0007669"/>
    <property type="project" value="InterPro"/>
</dbReference>
<dbReference type="InterPro" id="IPR036979">
    <property type="entry name" value="CM_dom_sf"/>
</dbReference>
<dbReference type="AlphaFoldDB" id="A0A6N2TQK2"/>
<dbReference type="GO" id="GO:0046417">
    <property type="term" value="P:chorismate metabolic process"/>
    <property type="evidence" value="ECO:0007669"/>
    <property type="project" value="InterPro"/>
</dbReference>
<evidence type="ECO:0000259" key="2">
    <source>
        <dbReference type="PROSITE" id="PS51168"/>
    </source>
</evidence>
<dbReference type="Gene3D" id="1.20.59.10">
    <property type="entry name" value="Chorismate mutase"/>
    <property type="match status" value="1"/>
</dbReference>
<sequence>MLDDIRKKIDEIDNSMKPLFLERLACSRQVAEAKAKTKEEVYVPKRETEIIADRSEDTQGETQEAYTAFLKDVMQISRRYQYGVLQELQEEVLKTTLESAGFTGKEPHERVVMKFCCEKKEMGLYMHMLYLNRIAVSGVSAMEDGNRLSCELTLEGNVNEENMRRMICQFWKETGAFAIVNLK</sequence>
<dbReference type="PANTHER" id="PTHR38041">
    <property type="entry name" value="CHORISMATE MUTASE"/>
    <property type="match status" value="1"/>
</dbReference>